<feature type="compositionally biased region" description="Basic and acidic residues" evidence="1">
    <location>
        <begin position="63"/>
        <end position="78"/>
    </location>
</feature>
<name>A0A7R5L5Y7_9PASS</name>
<dbReference type="AlphaFoldDB" id="A0A7R5L5Y7"/>
<feature type="region of interest" description="Disordered" evidence="1">
    <location>
        <begin position="55"/>
        <end position="123"/>
    </location>
</feature>
<dbReference type="GeneID" id="114003102"/>
<evidence type="ECO:0000313" key="3">
    <source>
        <dbReference type="RefSeq" id="XP_039246097.1"/>
    </source>
</evidence>
<evidence type="ECO:0000256" key="1">
    <source>
        <dbReference type="SAM" id="MobiDB-lite"/>
    </source>
</evidence>
<dbReference type="Proteomes" id="UP000504627">
    <property type="component" value="Unplaced"/>
</dbReference>
<accession>A0A7R5L5Y7</accession>
<dbReference type="CTD" id="55352"/>
<keyword evidence="2" id="KW-1185">Reference proteome</keyword>
<proteinExistence type="predicted"/>
<reference evidence="3" key="1">
    <citation type="submission" date="2025-08" db="UniProtKB">
        <authorList>
            <consortium name="RefSeq"/>
        </authorList>
    </citation>
    <scope>IDENTIFICATION</scope>
    <source>
        <tissue evidence="3">Muscle</tissue>
    </source>
</reference>
<dbReference type="InParanoid" id="A0A7R5L5Y7"/>
<sequence length="257" mass="27956">MGAFCVSFGAPSPRGGSRIAGVMAGAVDATKCEEKQLPNKRETMIWKPRKECLLDNIPNVPDSKSEESEASDASHSEGDDSVSPDDWYNVHFYLDEGDDEVSSIPDSPKLQSASEHEVEDWDKELEESAYGPYGASKAASASVKRGLSDCQPSRLRDKSCSNDIRFLSSMLQRKAQSHRPRSADEFVAQGSLLTLLGGCFGFSSLKSTKYQHLKPRKYKLGTRTGSSSCAGWPTRPTGEGAVSFPPMPANVLLVKRS</sequence>
<protein>
    <submittedName>
        <fullName evidence="3">Coordinator of PRMT5 and differentiation stimulator isoform X1</fullName>
    </submittedName>
</protein>
<organism evidence="2 3">
    <name type="scientific">Pipra filicauda</name>
    <name type="common">Wire-tailed manakin</name>
    <dbReference type="NCBI Taxonomy" id="649802"/>
    <lineage>
        <taxon>Eukaryota</taxon>
        <taxon>Metazoa</taxon>
        <taxon>Chordata</taxon>
        <taxon>Craniata</taxon>
        <taxon>Vertebrata</taxon>
        <taxon>Euteleostomi</taxon>
        <taxon>Archelosauria</taxon>
        <taxon>Archosauria</taxon>
        <taxon>Dinosauria</taxon>
        <taxon>Saurischia</taxon>
        <taxon>Theropoda</taxon>
        <taxon>Coelurosauria</taxon>
        <taxon>Aves</taxon>
        <taxon>Neognathae</taxon>
        <taxon>Neoaves</taxon>
        <taxon>Telluraves</taxon>
        <taxon>Australaves</taxon>
        <taxon>Passeriformes</taxon>
        <taxon>Pipridae</taxon>
        <taxon>Pipra</taxon>
    </lineage>
</organism>
<gene>
    <name evidence="3" type="primary">COPRS</name>
</gene>
<dbReference type="RefSeq" id="XP_039246097.1">
    <property type="nucleotide sequence ID" value="XM_039390163.1"/>
</dbReference>
<evidence type="ECO:0000313" key="2">
    <source>
        <dbReference type="Proteomes" id="UP000504627"/>
    </source>
</evidence>